<dbReference type="RefSeq" id="WP_156621428.1">
    <property type="nucleotide sequence ID" value="NZ_CACRUB010000031.1"/>
</dbReference>
<sequence>MKQPNFAAMSPAVAKAIEQMMAEQGDKFSLEKINLAELERRTGISRARLRRMKEHGFEDTEHAAKGRRASTTLLTGYTGILDGLLKAGVTNSAVCLSRLRANGFQGGKTIVKDYIAAHQHLVPPARYAVAPQGNRGRRYTTGPGEAYQMDWGFTKVSSYAGEEYSVACFAMVCHHCGEQYVEFFPNAKQENLFIGMLHGFRYMGVPQYILTDNMKSVVIRRDQEGNPLWQKDYEQFMRTVGFQTKLCKPRHPFTKGKVERLIRFVKDNFLAGRTFWNVTDLNLSALDWCDEQNTTFHRGLGIPQDIHRERCGTVATKLDDSPELLLYFCPERRISFDGFVNYEGRRFGVPYTYRGKTARVMRSGSCLYIYSADMTCLLTTHEVTWDYQDSFCANQYAFPDQPEEFPSMPVKTVIRQLPQPSSDLSFEKFNFTREDDEDD</sequence>
<dbReference type="EMBL" id="CACRUB010000031">
    <property type="protein sequence ID" value="VYU26620.1"/>
    <property type="molecule type" value="Genomic_DNA"/>
</dbReference>
<dbReference type="InterPro" id="IPR012337">
    <property type="entry name" value="RNaseH-like_sf"/>
</dbReference>
<protein>
    <submittedName>
        <fullName evidence="2">Integrase core domain protein</fullName>
    </submittedName>
</protein>
<dbReference type="InterPro" id="IPR001584">
    <property type="entry name" value="Integrase_cat-core"/>
</dbReference>
<feature type="domain" description="Integrase catalytic" evidence="1">
    <location>
        <begin position="139"/>
        <end position="311"/>
    </location>
</feature>
<organism evidence="2">
    <name type="scientific">Flavonifractor plautii</name>
    <name type="common">Fusobacterium plautii</name>
    <dbReference type="NCBI Taxonomy" id="292800"/>
    <lineage>
        <taxon>Bacteria</taxon>
        <taxon>Bacillati</taxon>
        <taxon>Bacillota</taxon>
        <taxon>Clostridia</taxon>
        <taxon>Eubacteriales</taxon>
        <taxon>Oscillospiraceae</taxon>
        <taxon>Flavonifractor</taxon>
    </lineage>
</organism>
<name>A0A6N3DCK2_FLAPL</name>
<dbReference type="PANTHER" id="PTHR35004:SF6">
    <property type="entry name" value="TRANSPOSASE"/>
    <property type="match status" value="1"/>
</dbReference>
<dbReference type="AlphaFoldDB" id="A0A6N3DCK2"/>
<dbReference type="SUPFAM" id="SSF53098">
    <property type="entry name" value="Ribonuclease H-like"/>
    <property type="match status" value="1"/>
</dbReference>
<accession>A0A6N3DCK2</accession>
<dbReference type="PROSITE" id="PS50994">
    <property type="entry name" value="INTEGRASE"/>
    <property type="match status" value="1"/>
</dbReference>
<dbReference type="GO" id="GO:0003676">
    <property type="term" value="F:nucleic acid binding"/>
    <property type="evidence" value="ECO:0007669"/>
    <property type="project" value="InterPro"/>
</dbReference>
<evidence type="ECO:0000259" key="1">
    <source>
        <dbReference type="PROSITE" id="PS50994"/>
    </source>
</evidence>
<gene>
    <name evidence="2" type="ORF">FPLFYP42_01759</name>
</gene>
<dbReference type="PANTHER" id="PTHR35004">
    <property type="entry name" value="TRANSPOSASE RV3428C-RELATED"/>
    <property type="match status" value="1"/>
</dbReference>
<reference evidence="2" key="1">
    <citation type="submission" date="2019-11" db="EMBL/GenBank/DDBJ databases">
        <authorList>
            <person name="Feng L."/>
        </authorList>
    </citation>
    <scope>NUCLEOTIDE SEQUENCE</scope>
    <source>
        <strain evidence="2">FplautiiLFYP42</strain>
    </source>
</reference>
<dbReference type="Gene3D" id="3.30.420.10">
    <property type="entry name" value="Ribonuclease H-like superfamily/Ribonuclease H"/>
    <property type="match status" value="1"/>
</dbReference>
<evidence type="ECO:0000313" key="2">
    <source>
        <dbReference type="EMBL" id="VYU26620.1"/>
    </source>
</evidence>
<dbReference type="GO" id="GO:0015074">
    <property type="term" value="P:DNA integration"/>
    <property type="evidence" value="ECO:0007669"/>
    <property type="project" value="InterPro"/>
</dbReference>
<proteinExistence type="predicted"/>
<dbReference type="NCBIfam" id="NF033546">
    <property type="entry name" value="transpos_IS21"/>
    <property type="match status" value="1"/>
</dbReference>
<dbReference type="InterPro" id="IPR036397">
    <property type="entry name" value="RNaseH_sf"/>
</dbReference>